<proteinExistence type="predicted"/>
<evidence type="ECO:0000313" key="2">
    <source>
        <dbReference type="EMBL" id="KAK7041028.1"/>
    </source>
</evidence>
<sequence length="235" mass="28037">MSESALLQMQQTEIPRKRFIQVAFATEGKTGEPGRSRTPSMTRPEPFLLKTTRNLESDANVNRNSAQVLNPKEAQLQQFDHFRKQTRSEFQRRSAGQRKRRERRIQRKRSYMGPATRRSVAQRARRQRELAANIENLLDIKEHDSQQSRAQKLRRKVEQGERRLRAFPDCDHSRALDEALDYEWMLNQPQREDRDRDSQRSQFLRYEVELRSGMYSQEVHRELSLGWQTRENNII</sequence>
<protein>
    <submittedName>
        <fullName evidence="2">Uncharacterized protein</fullName>
    </submittedName>
</protein>
<dbReference type="EMBL" id="JAWWNJ010000014">
    <property type="protein sequence ID" value="KAK7041028.1"/>
    <property type="molecule type" value="Genomic_DNA"/>
</dbReference>
<keyword evidence="3" id="KW-1185">Reference proteome</keyword>
<evidence type="ECO:0000313" key="3">
    <source>
        <dbReference type="Proteomes" id="UP001362999"/>
    </source>
</evidence>
<feature type="compositionally biased region" description="Basic residues" evidence="1">
    <location>
        <begin position="95"/>
        <end position="110"/>
    </location>
</feature>
<name>A0AAW0CQM5_9AGAR</name>
<accession>A0AAW0CQM5</accession>
<reference evidence="2 3" key="1">
    <citation type="journal article" date="2024" name="J Genomics">
        <title>Draft genome sequencing and assembly of Favolaschia claudopus CIRM-BRFM 2984 isolated from oak limbs.</title>
        <authorList>
            <person name="Navarro D."/>
            <person name="Drula E."/>
            <person name="Chaduli D."/>
            <person name="Cazenave R."/>
            <person name="Ahrendt S."/>
            <person name="Wang J."/>
            <person name="Lipzen A."/>
            <person name="Daum C."/>
            <person name="Barry K."/>
            <person name="Grigoriev I.V."/>
            <person name="Favel A."/>
            <person name="Rosso M.N."/>
            <person name="Martin F."/>
        </authorList>
    </citation>
    <scope>NUCLEOTIDE SEQUENCE [LARGE SCALE GENOMIC DNA]</scope>
    <source>
        <strain evidence="2 3">CIRM-BRFM 2984</strain>
    </source>
</reference>
<feature type="region of interest" description="Disordered" evidence="1">
    <location>
        <begin position="84"/>
        <end position="124"/>
    </location>
</feature>
<organism evidence="2 3">
    <name type="scientific">Favolaschia claudopus</name>
    <dbReference type="NCBI Taxonomy" id="2862362"/>
    <lineage>
        <taxon>Eukaryota</taxon>
        <taxon>Fungi</taxon>
        <taxon>Dikarya</taxon>
        <taxon>Basidiomycota</taxon>
        <taxon>Agaricomycotina</taxon>
        <taxon>Agaricomycetes</taxon>
        <taxon>Agaricomycetidae</taxon>
        <taxon>Agaricales</taxon>
        <taxon>Marasmiineae</taxon>
        <taxon>Mycenaceae</taxon>
        <taxon>Favolaschia</taxon>
    </lineage>
</organism>
<feature type="region of interest" description="Disordered" evidence="1">
    <location>
        <begin position="25"/>
        <end position="45"/>
    </location>
</feature>
<gene>
    <name evidence="2" type="ORF">R3P38DRAFT_2768436</name>
</gene>
<comment type="caution">
    <text evidence="2">The sequence shown here is derived from an EMBL/GenBank/DDBJ whole genome shotgun (WGS) entry which is preliminary data.</text>
</comment>
<dbReference type="Proteomes" id="UP001362999">
    <property type="component" value="Unassembled WGS sequence"/>
</dbReference>
<dbReference type="AlphaFoldDB" id="A0AAW0CQM5"/>
<evidence type="ECO:0000256" key="1">
    <source>
        <dbReference type="SAM" id="MobiDB-lite"/>
    </source>
</evidence>